<dbReference type="InterPro" id="IPR013131">
    <property type="entry name" value="Mannitol_DH_N"/>
</dbReference>
<dbReference type="InterPro" id="IPR013118">
    <property type="entry name" value="Mannitol_DH_C"/>
</dbReference>
<protein>
    <submittedName>
        <fullName evidence="4">Mannitol dehydrogenase family protein</fullName>
    </submittedName>
</protein>
<dbReference type="InterPro" id="IPR050988">
    <property type="entry name" value="Mannitol_DH/Oxidoreductase"/>
</dbReference>
<evidence type="ECO:0000259" key="2">
    <source>
        <dbReference type="Pfam" id="PF01232"/>
    </source>
</evidence>
<dbReference type="PRINTS" id="PR00084">
    <property type="entry name" value="MTLDHDRGNASE"/>
</dbReference>
<feature type="domain" description="Mannitol dehydrogenase C-terminal" evidence="3">
    <location>
        <begin position="286"/>
        <end position="464"/>
    </location>
</feature>
<dbReference type="Pfam" id="PF08125">
    <property type="entry name" value="Mannitol_dh_C"/>
    <property type="match status" value="1"/>
</dbReference>
<feature type="domain" description="Mannitol dehydrogenase N-terminal" evidence="2">
    <location>
        <begin position="29"/>
        <end position="276"/>
    </location>
</feature>
<dbReference type="AlphaFoldDB" id="A0A844HQN9"/>
<dbReference type="Gene3D" id="3.40.50.720">
    <property type="entry name" value="NAD(P)-binding Rossmann-like Domain"/>
    <property type="match status" value="1"/>
</dbReference>
<dbReference type="SUPFAM" id="SSF48179">
    <property type="entry name" value="6-phosphogluconate dehydrogenase C-terminal domain-like"/>
    <property type="match status" value="1"/>
</dbReference>
<dbReference type="InterPro" id="IPR000669">
    <property type="entry name" value="Mannitol_DH"/>
</dbReference>
<evidence type="ECO:0000256" key="1">
    <source>
        <dbReference type="ARBA" id="ARBA00023002"/>
    </source>
</evidence>
<gene>
    <name evidence="4" type="ORF">GL300_16080</name>
</gene>
<dbReference type="OrthoDB" id="271711at2"/>
<dbReference type="SUPFAM" id="SSF51735">
    <property type="entry name" value="NAD(P)-binding Rossmann-fold domains"/>
    <property type="match status" value="1"/>
</dbReference>
<dbReference type="InterPro" id="IPR008927">
    <property type="entry name" value="6-PGluconate_DH-like_C_sf"/>
</dbReference>
<dbReference type="PANTHER" id="PTHR43362:SF1">
    <property type="entry name" value="MANNITOL DEHYDROGENASE 2-RELATED"/>
    <property type="match status" value="1"/>
</dbReference>
<proteinExistence type="predicted"/>
<organism evidence="4 5">
    <name type="scientific">Paracoccus litorisediminis</name>
    <dbReference type="NCBI Taxonomy" id="2006130"/>
    <lineage>
        <taxon>Bacteria</taxon>
        <taxon>Pseudomonadati</taxon>
        <taxon>Pseudomonadota</taxon>
        <taxon>Alphaproteobacteria</taxon>
        <taxon>Rhodobacterales</taxon>
        <taxon>Paracoccaceae</taxon>
        <taxon>Paracoccus</taxon>
    </lineage>
</organism>
<dbReference type="Proteomes" id="UP000449846">
    <property type="component" value="Unassembled WGS sequence"/>
</dbReference>
<dbReference type="Pfam" id="PF01232">
    <property type="entry name" value="Mannitol_dh"/>
    <property type="match status" value="1"/>
</dbReference>
<evidence type="ECO:0000313" key="4">
    <source>
        <dbReference type="EMBL" id="MTH60734.1"/>
    </source>
</evidence>
<reference evidence="4 5" key="1">
    <citation type="submission" date="2019-11" db="EMBL/GenBank/DDBJ databases">
        <authorList>
            <person name="Dong K."/>
        </authorList>
    </citation>
    <scope>NUCLEOTIDE SEQUENCE [LARGE SCALE GENOMIC DNA]</scope>
    <source>
        <strain evidence="4 5">NBRC 112902</strain>
    </source>
</reference>
<comment type="caution">
    <text evidence="4">The sequence shown here is derived from an EMBL/GenBank/DDBJ whole genome shotgun (WGS) entry which is preliminary data.</text>
</comment>
<dbReference type="Gene3D" id="1.10.1040.10">
    <property type="entry name" value="N-(1-d-carboxylethyl)-l-norvaline Dehydrogenase, domain 2"/>
    <property type="match status" value="1"/>
</dbReference>
<keyword evidence="1" id="KW-0560">Oxidoreductase</keyword>
<name>A0A844HQN9_9RHOB</name>
<dbReference type="GO" id="GO:0016616">
    <property type="term" value="F:oxidoreductase activity, acting on the CH-OH group of donors, NAD or NADP as acceptor"/>
    <property type="evidence" value="ECO:0007669"/>
    <property type="project" value="TreeGrafter"/>
</dbReference>
<keyword evidence="5" id="KW-1185">Reference proteome</keyword>
<accession>A0A844HQN9</accession>
<dbReference type="InterPro" id="IPR036291">
    <property type="entry name" value="NAD(P)-bd_dom_sf"/>
</dbReference>
<dbReference type="InterPro" id="IPR013328">
    <property type="entry name" value="6PGD_dom2"/>
</dbReference>
<dbReference type="PANTHER" id="PTHR43362">
    <property type="entry name" value="MANNITOL DEHYDROGENASE DSF1-RELATED"/>
    <property type="match status" value="1"/>
</dbReference>
<dbReference type="EMBL" id="WMIG01000010">
    <property type="protein sequence ID" value="MTH60734.1"/>
    <property type="molecule type" value="Genomic_DNA"/>
</dbReference>
<evidence type="ECO:0000313" key="5">
    <source>
        <dbReference type="Proteomes" id="UP000449846"/>
    </source>
</evidence>
<evidence type="ECO:0000259" key="3">
    <source>
        <dbReference type="Pfam" id="PF08125"/>
    </source>
</evidence>
<dbReference type="RefSeq" id="WP_155040678.1">
    <property type="nucleotide sequence ID" value="NZ_JBHGCD010000038.1"/>
</dbReference>
<sequence>MTRLSNSTLPDLPAQILRPTYDRAALRPGILHIGLGNFHRAHQSWYLHRLMQQGLAQDWAIIGAGVRPYDSAMRDRLAAQDWLTTLIELDPAGRSAEVVGSMIGYVPIEEGHAPLIAAMADPAIRIVSLTVTEGGYYLNPDKGLDVTHPDIRHDAENPARPRTAFGAMVAALSLRRAAGLPAFTAQSCDNLQGNGAILHQTVVGLARLSDPELADWIEANGAFPNSMVDCIVPATGPAELELVRELGVQDDAPVTHENFRQWVIEDAFCAGRPDWNLVGATFSDRVHDYERMKIRVLNAGHQVIGNVADLLGIVTIAETMADPDIAALFRRVEEAEILPHIHAVPEYTPAAYLDLIKRRFANPAIRDTTRRVAFDGSSRHPGFVLPSVRDGLAAGTPVTGLALVEALWARYCTGTREDGSVIEPNDPDWSILQDRARQAAADPRLWLVPALYGELADTAPFADAFDGWLRLIHKEGARAALTRYLAM</sequence>